<accession>X0XPX3</accession>
<dbReference type="Pfam" id="PF02894">
    <property type="entry name" value="GFO_IDH_MocA_C"/>
    <property type="match status" value="1"/>
</dbReference>
<evidence type="ECO:0000313" key="2">
    <source>
        <dbReference type="EMBL" id="GAG45229.1"/>
    </source>
</evidence>
<dbReference type="InterPro" id="IPR004104">
    <property type="entry name" value="Gfo/Idh/MocA-like_OxRdtase_C"/>
</dbReference>
<reference evidence="2" key="1">
    <citation type="journal article" date="2014" name="Front. Microbiol.">
        <title>High frequency of phylogenetically diverse reductive dehalogenase-homologous genes in deep subseafloor sedimentary metagenomes.</title>
        <authorList>
            <person name="Kawai M."/>
            <person name="Futagami T."/>
            <person name="Toyoda A."/>
            <person name="Takaki Y."/>
            <person name="Nishi S."/>
            <person name="Hori S."/>
            <person name="Arai W."/>
            <person name="Tsubouchi T."/>
            <person name="Morono Y."/>
            <person name="Uchiyama I."/>
            <person name="Ito T."/>
            <person name="Fujiyama A."/>
            <person name="Inagaki F."/>
            <person name="Takami H."/>
        </authorList>
    </citation>
    <scope>NUCLEOTIDE SEQUENCE</scope>
    <source>
        <strain evidence="2">Expedition CK06-06</strain>
    </source>
</reference>
<name>X0XPX3_9ZZZZ</name>
<dbReference type="AlphaFoldDB" id="X0XPX3"/>
<protein>
    <recommendedName>
        <fullName evidence="1">Gfo/Idh/MocA-like oxidoreductase C-terminal domain-containing protein</fullName>
    </recommendedName>
</protein>
<dbReference type="PANTHER" id="PTHR43377">
    <property type="entry name" value="BILIVERDIN REDUCTASE A"/>
    <property type="match status" value="1"/>
</dbReference>
<proteinExistence type="predicted"/>
<dbReference type="PANTHER" id="PTHR43377:SF2">
    <property type="entry name" value="BINDING ROSSMANN FOLD OXIDOREDUCTASE, PUTATIVE (AFU_ORTHOLOGUE AFUA_4G00560)-RELATED"/>
    <property type="match status" value="1"/>
</dbReference>
<dbReference type="InterPro" id="IPR051450">
    <property type="entry name" value="Gfo/Idh/MocA_Oxidoreductases"/>
</dbReference>
<dbReference type="Gene3D" id="3.30.360.10">
    <property type="entry name" value="Dihydrodipicolinate Reductase, domain 2"/>
    <property type="match status" value="1"/>
</dbReference>
<sequence length="235" mass="26756">TCLYYAPRIYIDIIPIIQILEKSNQIGFKILANLRKNHLKVLNILSKPIKLLQRLRYWREWPVEPLYSGLPEESAEDYSDETKLKILRTNPYGKCVYKCDNNVVDHQVVNIEFENNVTANLIMHGFSEREGRTLRIDGTKATLIGDFFDSGQKITIYDHFSGTEKVVFTQKLSIGSSGHGGGDFALVDAFLETLQNKSKSQPLTNANNAIESHLMAFAANESRLKAKVIEMNEFR</sequence>
<feature type="non-terminal residue" evidence="2">
    <location>
        <position position="1"/>
    </location>
</feature>
<dbReference type="EMBL" id="BARS01051420">
    <property type="protein sequence ID" value="GAG45229.1"/>
    <property type="molecule type" value="Genomic_DNA"/>
</dbReference>
<feature type="non-terminal residue" evidence="2">
    <location>
        <position position="235"/>
    </location>
</feature>
<gene>
    <name evidence="2" type="ORF">S01H1_76600</name>
</gene>
<dbReference type="SUPFAM" id="SSF55347">
    <property type="entry name" value="Glyceraldehyde-3-phosphate dehydrogenase-like, C-terminal domain"/>
    <property type="match status" value="1"/>
</dbReference>
<comment type="caution">
    <text evidence="2">The sequence shown here is derived from an EMBL/GenBank/DDBJ whole genome shotgun (WGS) entry which is preliminary data.</text>
</comment>
<organism evidence="2">
    <name type="scientific">marine sediment metagenome</name>
    <dbReference type="NCBI Taxonomy" id="412755"/>
    <lineage>
        <taxon>unclassified sequences</taxon>
        <taxon>metagenomes</taxon>
        <taxon>ecological metagenomes</taxon>
    </lineage>
</organism>
<feature type="domain" description="Gfo/Idh/MocA-like oxidoreductase C-terminal" evidence="1">
    <location>
        <begin position="98"/>
        <end position="224"/>
    </location>
</feature>
<evidence type="ECO:0000259" key="1">
    <source>
        <dbReference type="Pfam" id="PF02894"/>
    </source>
</evidence>